<reference evidence="5 6" key="1">
    <citation type="submission" date="2024-11" db="EMBL/GenBank/DDBJ databases">
        <title>Chromosome-level genome assembly of the freshwater bivalve Anodonta woodiana.</title>
        <authorList>
            <person name="Chen X."/>
        </authorList>
    </citation>
    <scope>NUCLEOTIDE SEQUENCE [LARGE SCALE GENOMIC DNA]</scope>
    <source>
        <strain evidence="5">MN2024</strain>
        <tissue evidence="5">Gills</tissue>
    </source>
</reference>
<evidence type="ECO:0000313" key="5">
    <source>
        <dbReference type="EMBL" id="KAL3858429.1"/>
    </source>
</evidence>
<dbReference type="AlphaFoldDB" id="A0ABD3VA29"/>
<evidence type="ECO:0000313" key="6">
    <source>
        <dbReference type="Proteomes" id="UP001634394"/>
    </source>
</evidence>
<dbReference type="InterPro" id="IPR045142">
    <property type="entry name" value="BCAS3-like"/>
</dbReference>
<feature type="domain" description="BCAS3" evidence="3">
    <location>
        <begin position="604"/>
        <end position="719"/>
    </location>
</feature>
<feature type="compositionally biased region" description="Basic residues" evidence="2">
    <location>
        <begin position="963"/>
        <end position="975"/>
    </location>
</feature>
<dbReference type="Pfam" id="PF21034">
    <property type="entry name" value="BCAS3_WD40"/>
    <property type="match status" value="1"/>
</dbReference>
<feature type="compositionally biased region" description="Basic and acidic residues" evidence="2">
    <location>
        <begin position="941"/>
        <end position="962"/>
    </location>
</feature>
<dbReference type="Pfam" id="PF12490">
    <property type="entry name" value="BCAS3"/>
    <property type="match status" value="1"/>
</dbReference>
<protein>
    <recommendedName>
        <fullName evidence="7">BCAS3 domain-containing protein</fullName>
    </recommendedName>
</protein>
<feature type="region of interest" description="Disordered" evidence="2">
    <location>
        <begin position="656"/>
        <end position="684"/>
    </location>
</feature>
<dbReference type="InterPro" id="IPR022175">
    <property type="entry name" value="BCAS3_dom"/>
</dbReference>
<keyword evidence="6" id="KW-1185">Reference proteome</keyword>
<dbReference type="InterPro" id="IPR048382">
    <property type="entry name" value="BCAS3_WD40"/>
</dbReference>
<dbReference type="InterPro" id="IPR015943">
    <property type="entry name" value="WD40/YVTN_repeat-like_dom_sf"/>
</dbReference>
<proteinExistence type="predicted"/>
<dbReference type="PANTHER" id="PTHR13268">
    <property type="entry name" value="BREAST CARCINOMA AMPLIFIED SEQUENCE 3"/>
    <property type="match status" value="1"/>
</dbReference>
<evidence type="ECO:0000256" key="1">
    <source>
        <dbReference type="ARBA" id="ARBA00004329"/>
    </source>
</evidence>
<evidence type="ECO:0008006" key="7">
    <source>
        <dbReference type="Google" id="ProtNLM"/>
    </source>
</evidence>
<dbReference type="Proteomes" id="UP001634394">
    <property type="component" value="Unassembled WGS sequence"/>
</dbReference>
<organism evidence="5 6">
    <name type="scientific">Sinanodonta woodiana</name>
    <name type="common">Chinese pond mussel</name>
    <name type="synonym">Anodonta woodiana</name>
    <dbReference type="NCBI Taxonomy" id="1069815"/>
    <lineage>
        <taxon>Eukaryota</taxon>
        <taxon>Metazoa</taxon>
        <taxon>Spiralia</taxon>
        <taxon>Lophotrochozoa</taxon>
        <taxon>Mollusca</taxon>
        <taxon>Bivalvia</taxon>
        <taxon>Autobranchia</taxon>
        <taxon>Heteroconchia</taxon>
        <taxon>Palaeoheterodonta</taxon>
        <taxon>Unionida</taxon>
        <taxon>Unionoidea</taxon>
        <taxon>Unionidae</taxon>
        <taxon>Unioninae</taxon>
        <taxon>Sinanodonta</taxon>
    </lineage>
</organism>
<dbReference type="EMBL" id="JBJQND010000013">
    <property type="protein sequence ID" value="KAL3858429.1"/>
    <property type="molecule type" value="Genomic_DNA"/>
</dbReference>
<evidence type="ECO:0000259" key="4">
    <source>
        <dbReference type="Pfam" id="PF21034"/>
    </source>
</evidence>
<feature type="region of interest" description="Disordered" evidence="2">
    <location>
        <begin position="941"/>
        <end position="975"/>
    </location>
</feature>
<gene>
    <name evidence="5" type="ORF">ACJMK2_013020</name>
</gene>
<accession>A0ABD3VA29</accession>
<dbReference type="Gene3D" id="2.130.10.10">
    <property type="entry name" value="YVTN repeat-like/Quinoprotein amine dehydrogenase"/>
    <property type="match status" value="1"/>
</dbReference>
<feature type="compositionally biased region" description="Basic and acidic residues" evidence="2">
    <location>
        <begin position="665"/>
        <end position="679"/>
    </location>
</feature>
<dbReference type="GO" id="GO:0000407">
    <property type="term" value="C:phagophore assembly site"/>
    <property type="evidence" value="ECO:0007669"/>
    <property type="project" value="UniProtKB-SubCell"/>
</dbReference>
<dbReference type="InterPro" id="IPR036322">
    <property type="entry name" value="WD40_repeat_dom_sf"/>
</dbReference>
<comment type="subcellular location">
    <subcellularLocation>
        <location evidence="1">Preautophagosomal structure</location>
    </subcellularLocation>
</comment>
<feature type="compositionally biased region" description="Basic and acidic residues" evidence="2">
    <location>
        <begin position="884"/>
        <end position="898"/>
    </location>
</feature>
<dbReference type="PANTHER" id="PTHR13268:SF0">
    <property type="entry name" value="BCAS3 MICROTUBULE ASSOCIATED CELL MIGRATION FACTOR"/>
    <property type="match status" value="1"/>
</dbReference>
<sequence>MSADSPRRTFKYACNVVRPQSYSEKTVIESVVDFISDVVPQAYSGSSRIEDKEKIQWVRFEQCDPNDIGKNPDVKYADSDGLPIVVVLGYINGVQIWHITPKGEAQEVLSLRQGPVKILRILPSPDQLLGHVDKYSEKRPLVAMCDSSCAGQPYCSVKFVSLWTSDEVHCVNFKTLVVQNIECNKRYIVITFLEKLCVYDANRFRQLFWITSCYHSPELDSNPVALSTRWLAYADRRLVSMHQSYAGMSGDGAQSYTATVISAAKGAFKGMSMFGEAIVSSVTGNKASQPKRVDTGTTEDGCRPGIVTVVDIQRVTSDHFCVNEDNEGDAMIAHFHAHAAEPVAALAFDSSGTLLASACRLGHNFHIFRLMAHPCGSSLGAVHHLYTLYRGETTARVTDVHFNHDSRWVTISTHRGTTHIFPITPYGGPVNVRTHGSPHIVNRSSRFHKSAGIDELDYSSAGRNSPVFSSSPASLGQFEHYPSLIQQNAISNNMGNPRMPPYPHPITVYPLYQVKQAINLSITSVGKNQSPCHSPPGLDNIFAVAAHFSSPRLMVIGSPQLSVERRESSKRPVDSLFIMAESGMLIEYVLEPRPKATNEKVPEDCALELLVAGRMQWNLCRLRNSPEVRPPLPRNNPLILARDAIVTQQRTKIIDGTEPGLVSRQDSKDSLASDHSGKEDSEDQWVSQVEINTHAGPHRRLWMGPQFSFKTYQNVQNTTVLSSTSSALLSQSPEGCVTVMDMMGDDCNLESLKIHPSRSSPVTMPLTRPAYRRLSGSDSSSSPGRGHLEPLLIEAAGSFDQSPQLVDVYSNWAESTYEKQPRGSEDIVEDLIKETLADAMCESPTKEMEPASMIQEISRNDVTRRIRRMRVDEKFSEKQQQYDYHTRQDPQMHGRPESNEFTFPEEEAASIAHSEIEDLPPLVEDHYNLFEKYIEPNREISGAMDRDKLKINAAQTKEETSKSKIKKKKKTKNFL</sequence>
<dbReference type="SUPFAM" id="SSF50978">
    <property type="entry name" value="WD40 repeat-like"/>
    <property type="match status" value="1"/>
</dbReference>
<comment type="caution">
    <text evidence="5">The sequence shown here is derived from an EMBL/GenBank/DDBJ whole genome shotgun (WGS) entry which is preliminary data.</text>
</comment>
<feature type="region of interest" description="Disordered" evidence="2">
    <location>
        <begin position="875"/>
        <end position="898"/>
    </location>
</feature>
<evidence type="ECO:0000259" key="3">
    <source>
        <dbReference type="Pfam" id="PF12490"/>
    </source>
</evidence>
<feature type="domain" description="BCAS3 WD40" evidence="4">
    <location>
        <begin position="53"/>
        <end position="517"/>
    </location>
</feature>
<evidence type="ECO:0000256" key="2">
    <source>
        <dbReference type="SAM" id="MobiDB-lite"/>
    </source>
</evidence>
<name>A0ABD3VA29_SINWO</name>